<dbReference type="SUPFAM" id="SSF52540">
    <property type="entry name" value="P-loop containing nucleoside triphosphate hydrolases"/>
    <property type="match status" value="1"/>
</dbReference>
<dbReference type="PANTHER" id="PTHR11472:SF34">
    <property type="entry name" value="REGULATOR OF TELOMERE ELONGATION HELICASE 1"/>
    <property type="match status" value="1"/>
</dbReference>
<comment type="caution">
    <text evidence="6">The sequence shown here is derived from an EMBL/GenBank/DDBJ whole genome shotgun (WGS) entry which is preliminary data.</text>
</comment>
<dbReference type="InterPro" id="IPR027417">
    <property type="entry name" value="P-loop_NTPase"/>
</dbReference>
<dbReference type="InterPro" id="IPR045028">
    <property type="entry name" value="DinG/Rad3-like"/>
</dbReference>
<evidence type="ECO:0000313" key="7">
    <source>
        <dbReference type="Proteomes" id="UP000278222"/>
    </source>
</evidence>
<keyword evidence="2" id="KW-0378">Hydrolase</keyword>
<keyword evidence="3" id="KW-0067">ATP-binding</keyword>
<name>A0A3N1KN65_9PROT</name>
<evidence type="ECO:0000256" key="4">
    <source>
        <dbReference type="ARBA" id="ARBA00038058"/>
    </source>
</evidence>
<dbReference type="Pfam" id="PF13307">
    <property type="entry name" value="Helicase_C_2"/>
    <property type="match status" value="1"/>
</dbReference>
<dbReference type="AlphaFoldDB" id="A0A3N1KN65"/>
<comment type="similarity">
    <text evidence="4">Belongs to the helicase family. DinG subfamily.</text>
</comment>
<protein>
    <submittedName>
        <fullName evidence="6">ATP-dependent DNA helicase DinG</fullName>
    </submittedName>
</protein>
<dbReference type="GO" id="GO:0005524">
    <property type="term" value="F:ATP binding"/>
    <property type="evidence" value="ECO:0007669"/>
    <property type="project" value="UniProtKB-KW"/>
</dbReference>
<dbReference type="InterPro" id="IPR014013">
    <property type="entry name" value="Helic_SF1/SF2_ATP-bd_DinG/Rad3"/>
</dbReference>
<dbReference type="Gene3D" id="3.40.50.300">
    <property type="entry name" value="P-loop containing nucleotide triphosphate hydrolases"/>
    <property type="match status" value="2"/>
</dbReference>
<gene>
    <name evidence="6" type="ORF">EDC65_4704</name>
</gene>
<evidence type="ECO:0000256" key="3">
    <source>
        <dbReference type="ARBA" id="ARBA00022840"/>
    </source>
</evidence>
<evidence type="ECO:0000313" key="6">
    <source>
        <dbReference type="EMBL" id="ROP83173.1"/>
    </source>
</evidence>
<dbReference type="InterPro" id="IPR006555">
    <property type="entry name" value="ATP-dep_Helicase_C"/>
</dbReference>
<dbReference type="Proteomes" id="UP000278222">
    <property type="component" value="Unassembled WGS sequence"/>
</dbReference>
<accession>A0A3N1KN65</accession>
<dbReference type="PROSITE" id="PS51193">
    <property type="entry name" value="HELICASE_ATP_BIND_2"/>
    <property type="match status" value="1"/>
</dbReference>
<dbReference type="RefSeq" id="WP_123694195.1">
    <property type="nucleotide sequence ID" value="NZ_AP019700.1"/>
</dbReference>
<keyword evidence="6" id="KW-0347">Helicase</keyword>
<dbReference type="PANTHER" id="PTHR11472">
    <property type="entry name" value="DNA REPAIR DEAD HELICASE RAD3/XP-D SUBFAMILY MEMBER"/>
    <property type="match status" value="1"/>
</dbReference>
<dbReference type="GO" id="GO:0003678">
    <property type="term" value="F:DNA helicase activity"/>
    <property type="evidence" value="ECO:0007669"/>
    <property type="project" value="TreeGrafter"/>
</dbReference>
<evidence type="ECO:0000256" key="1">
    <source>
        <dbReference type="ARBA" id="ARBA00022741"/>
    </source>
</evidence>
<keyword evidence="7" id="KW-1185">Reference proteome</keyword>
<evidence type="ECO:0000256" key="2">
    <source>
        <dbReference type="ARBA" id="ARBA00022801"/>
    </source>
</evidence>
<dbReference type="EMBL" id="RJKX01000017">
    <property type="protein sequence ID" value="ROP83173.1"/>
    <property type="molecule type" value="Genomic_DNA"/>
</dbReference>
<evidence type="ECO:0000259" key="5">
    <source>
        <dbReference type="PROSITE" id="PS51193"/>
    </source>
</evidence>
<organism evidence="6 7">
    <name type="scientific">Stella humosa</name>
    <dbReference type="NCBI Taxonomy" id="94"/>
    <lineage>
        <taxon>Bacteria</taxon>
        <taxon>Pseudomonadati</taxon>
        <taxon>Pseudomonadota</taxon>
        <taxon>Alphaproteobacteria</taxon>
        <taxon>Rhodospirillales</taxon>
        <taxon>Stellaceae</taxon>
        <taxon>Stella</taxon>
    </lineage>
</organism>
<dbReference type="GO" id="GO:0006139">
    <property type="term" value="P:nucleobase-containing compound metabolic process"/>
    <property type="evidence" value="ECO:0007669"/>
    <property type="project" value="InterPro"/>
</dbReference>
<feature type="domain" description="Helicase ATP-binding" evidence="5">
    <location>
        <begin position="196"/>
        <end position="472"/>
    </location>
</feature>
<reference evidence="6 7" key="1">
    <citation type="submission" date="2018-11" db="EMBL/GenBank/DDBJ databases">
        <title>Genomic Encyclopedia of Type Strains, Phase IV (KMG-IV): sequencing the most valuable type-strain genomes for metagenomic binning, comparative biology and taxonomic classification.</title>
        <authorList>
            <person name="Goeker M."/>
        </authorList>
    </citation>
    <scope>NUCLEOTIDE SEQUENCE [LARGE SCALE GENOMIC DNA]</scope>
    <source>
        <strain evidence="6 7">DSM 5900</strain>
    </source>
</reference>
<dbReference type="SMART" id="SM00491">
    <property type="entry name" value="HELICc2"/>
    <property type="match status" value="1"/>
</dbReference>
<dbReference type="OrthoDB" id="9805194at2"/>
<dbReference type="GO" id="GO:0016818">
    <property type="term" value="F:hydrolase activity, acting on acid anhydrides, in phosphorus-containing anhydrides"/>
    <property type="evidence" value="ECO:0007669"/>
    <property type="project" value="InterPro"/>
</dbReference>
<sequence>MNESPVPAPLAPSLVVGLREAAWLPADGGGVEVLGLAAARARVEDAAPYVVHGRAAARRLGLDSFPCLDLLELYAFVRPATFCVPTPRGLAQALGFEPPDERTQAAELLPRLAERLLADLAEEGDADARAIARAMARGGWIWAPAVLAAFGETVDPQRATTAGLEVWRGLGEWSEHAPEPPSGSLPVAADEAEARLAELLGPGAERRPQQVEYAAAATAAFVPRERAGEPHVVLAEAGTGVGKTLGYLAPATLWAERNGGAVWVSTYTRNLQRQIDDELDRLHADPLLKARRVVVRKGRENYLCLLNFEEAVGAARGRPADAIPLGLMARWAAASRDGDMVGGDFPAWLAQLVGRGRTLGLTDRRGECVYSACPHYHKCFIERSVRRARRADIVVANHALVMVQAALGGMDDTLLPTRLVFDEGHHVFDAADGAFASHLSGQETSDLRRWLRGAEGGRSSRARGLRRRVEDLVTGDEVAERALEDILIAAASLPGEGWLPRLAGGKPEGPAEAFLTLVRQQVHARSPDRDASNYGKEAAVWPPVEGLLEVAAALEDALARLGRPMRTLVDRLKALRDDEAEEVDTATRLRLDAIIRGIARRADGEVAGWQKMLRDLARDTPVEFVDWLAVERFEGHDLDVGMYRHWIDPTVPFTEAVVKPAHGVVVTSATLTDGSGDPDADWSAAEERTGARHLPRPALHARVPSPFDYARQTRVLVVTDLRRDDVDQTAAAYRALFLASGGGALGLFTAVSRLRQVHHRIAPALDAAGLPLYAQHVDGLDTTTLVDIFRAEEESCLLGTDAVRDGVDVPGRSLRLIVFDRVPWPRPDILHKARRAAFGGAAYDERLTRFRLRQAFGRLVRRADDTGVFVLLDRAFPSRLHGAFPPGVTVVRMGLADAVQATRGFLMPPAHDQAGSAEQGQDHR</sequence>
<keyword evidence="1" id="KW-0547">Nucleotide-binding</keyword>
<dbReference type="GO" id="GO:0003676">
    <property type="term" value="F:nucleic acid binding"/>
    <property type="evidence" value="ECO:0007669"/>
    <property type="project" value="InterPro"/>
</dbReference>
<proteinExistence type="inferred from homology"/>